<dbReference type="WBParaSite" id="Hba_03439">
    <property type="protein sequence ID" value="Hba_03439"/>
    <property type="gene ID" value="Hba_03439"/>
</dbReference>
<evidence type="ECO:0000313" key="2">
    <source>
        <dbReference type="WBParaSite" id="Hba_03439"/>
    </source>
</evidence>
<proteinExistence type="predicted"/>
<sequence length="129" mass="14534">MSYLPYLEGSSRRVQPLVIIGKVTDTDLFLSFLNSLQYGMDLQYSYLVIADDLVCNCTLPAEVRSTLKWGFRLVAKEDADDRASGKFQCTWTVSLEDTQQREFIGALFSLFSGISRARALPQCFQEPGC</sequence>
<reference evidence="2" key="1">
    <citation type="submission" date="2016-11" db="UniProtKB">
        <authorList>
            <consortium name="WormBaseParasite"/>
        </authorList>
    </citation>
    <scope>IDENTIFICATION</scope>
</reference>
<dbReference type="Proteomes" id="UP000095283">
    <property type="component" value="Unplaced"/>
</dbReference>
<accession>A0A1I7WEP7</accession>
<protein>
    <submittedName>
        <fullName evidence="2">TIR domain-containing protein</fullName>
    </submittedName>
</protein>
<evidence type="ECO:0000313" key="1">
    <source>
        <dbReference type="Proteomes" id="UP000095283"/>
    </source>
</evidence>
<name>A0A1I7WEP7_HETBA</name>
<organism evidence="1 2">
    <name type="scientific">Heterorhabditis bacteriophora</name>
    <name type="common">Entomopathogenic nematode worm</name>
    <dbReference type="NCBI Taxonomy" id="37862"/>
    <lineage>
        <taxon>Eukaryota</taxon>
        <taxon>Metazoa</taxon>
        <taxon>Ecdysozoa</taxon>
        <taxon>Nematoda</taxon>
        <taxon>Chromadorea</taxon>
        <taxon>Rhabditida</taxon>
        <taxon>Rhabditina</taxon>
        <taxon>Rhabditomorpha</taxon>
        <taxon>Strongyloidea</taxon>
        <taxon>Heterorhabditidae</taxon>
        <taxon>Heterorhabditis</taxon>
    </lineage>
</organism>
<keyword evidence="1" id="KW-1185">Reference proteome</keyword>
<dbReference type="AlphaFoldDB" id="A0A1I7WEP7"/>